<dbReference type="PANTHER" id="PTHR11422">
    <property type="entry name" value="T-CELL SURFACE GLYCOPROTEIN CD4"/>
    <property type="match status" value="1"/>
</dbReference>
<dbReference type="Proteomes" id="UP001356427">
    <property type="component" value="Unassembled WGS sequence"/>
</dbReference>
<dbReference type="InterPro" id="IPR013783">
    <property type="entry name" value="Ig-like_fold"/>
</dbReference>
<dbReference type="GO" id="GO:0070374">
    <property type="term" value="P:positive regulation of ERK1 and ERK2 cascade"/>
    <property type="evidence" value="ECO:0007669"/>
    <property type="project" value="TreeGrafter"/>
</dbReference>
<proteinExistence type="predicted"/>
<organism evidence="3 4">
    <name type="scientific">Coregonus suidteri</name>
    <dbReference type="NCBI Taxonomy" id="861788"/>
    <lineage>
        <taxon>Eukaryota</taxon>
        <taxon>Metazoa</taxon>
        <taxon>Chordata</taxon>
        <taxon>Craniata</taxon>
        <taxon>Vertebrata</taxon>
        <taxon>Euteleostomi</taxon>
        <taxon>Actinopterygii</taxon>
        <taxon>Neopterygii</taxon>
        <taxon>Teleostei</taxon>
        <taxon>Protacanthopterygii</taxon>
        <taxon>Salmoniformes</taxon>
        <taxon>Salmonidae</taxon>
        <taxon>Coregoninae</taxon>
        <taxon>Coregonus</taxon>
    </lineage>
</organism>
<protein>
    <recommendedName>
        <fullName evidence="2">Ig-like domain-containing protein</fullName>
    </recommendedName>
</protein>
<dbReference type="SUPFAM" id="SSF48726">
    <property type="entry name" value="Immunoglobulin"/>
    <property type="match status" value="1"/>
</dbReference>
<dbReference type="GO" id="GO:0045121">
    <property type="term" value="C:membrane raft"/>
    <property type="evidence" value="ECO:0007669"/>
    <property type="project" value="TreeGrafter"/>
</dbReference>
<reference evidence="3 4" key="1">
    <citation type="submission" date="2021-04" db="EMBL/GenBank/DDBJ databases">
        <authorList>
            <person name="De Guttry C."/>
            <person name="Zahm M."/>
            <person name="Klopp C."/>
            <person name="Cabau C."/>
            <person name="Louis A."/>
            <person name="Berthelot C."/>
            <person name="Parey E."/>
            <person name="Roest Crollius H."/>
            <person name="Montfort J."/>
            <person name="Robinson-Rechavi M."/>
            <person name="Bucao C."/>
            <person name="Bouchez O."/>
            <person name="Gislard M."/>
            <person name="Lluch J."/>
            <person name="Milhes M."/>
            <person name="Lampietro C."/>
            <person name="Lopez Roques C."/>
            <person name="Donnadieu C."/>
            <person name="Braasch I."/>
            <person name="Desvignes T."/>
            <person name="Postlethwait J."/>
            <person name="Bobe J."/>
            <person name="Wedekind C."/>
            <person name="Guiguen Y."/>
        </authorList>
    </citation>
    <scope>NUCLEOTIDE SEQUENCE [LARGE SCALE GENOMIC DNA]</scope>
    <source>
        <strain evidence="3">Cs_M1</strain>
        <tissue evidence="3">Blood</tissue>
    </source>
</reference>
<gene>
    <name evidence="3" type="ORF">J4Q44_G00340930</name>
</gene>
<evidence type="ECO:0000313" key="4">
    <source>
        <dbReference type="Proteomes" id="UP001356427"/>
    </source>
</evidence>
<evidence type="ECO:0000313" key="3">
    <source>
        <dbReference type="EMBL" id="KAK6294867.1"/>
    </source>
</evidence>
<dbReference type="PROSITE" id="PS50835">
    <property type="entry name" value="IG_LIKE"/>
    <property type="match status" value="1"/>
</dbReference>
<comment type="caution">
    <text evidence="3">The sequence shown here is derived from an EMBL/GenBank/DDBJ whole genome shotgun (WGS) entry which is preliminary data.</text>
</comment>
<evidence type="ECO:0000259" key="2">
    <source>
        <dbReference type="PROSITE" id="PS50835"/>
    </source>
</evidence>
<feature type="chain" id="PRO_5043049133" description="Ig-like domain-containing protein" evidence="1">
    <location>
        <begin position="26"/>
        <end position="277"/>
    </location>
</feature>
<feature type="domain" description="Ig-like" evidence="2">
    <location>
        <begin position="33"/>
        <end position="105"/>
    </location>
</feature>
<keyword evidence="1" id="KW-0732">Signal</keyword>
<accession>A0AAN8KP40</accession>
<dbReference type="InterPro" id="IPR036179">
    <property type="entry name" value="Ig-like_dom_sf"/>
</dbReference>
<dbReference type="PANTHER" id="PTHR11422:SF5">
    <property type="entry name" value="DIVERSE IMMUNOGLOBULIN DOMAIN-CONTAINING PROTEIN 1.1 ISOFORM X1-RELATED"/>
    <property type="match status" value="1"/>
</dbReference>
<dbReference type="GO" id="GO:0035723">
    <property type="term" value="P:interleukin-15-mediated signaling pathway"/>
    <property type="evidence" value="ECO:0007669"/>
    <property type="project" value="TreeGrafter"/>
</dbReference>
<dbReference type="GO" id="GO:0042110">
    <property type="term" value="P:T cell activation"/>
    <property type="evidence" value="ECO:0007669"/>
    <property type="project" value="TreeGrafter"/>
</dbReference>
<dbReference type="GO" id="GO:1990782">
    <property type="term" value="F:protein tyrosine kinase binding"/>
    <property type="evidence" value="ECO:0007669"/>
    <property type="project" value="TreeGrafter"/>
</dbReference>
<keyword evidence="4" id="KW-1185">Reference proteome</keyword>
<dbReference type="GO" id="GO:0042289">
    <property type="term" value="F:MHC class II protein binding"/>
    <property type="evidence" value="ECO:0007669"/>
    <property type="project" value="TreeGrafter"/>
</dbReference>
<dbReference type="EMBL" id="JAGTTL010000034">
    <property type="protein sequence ID" value="KAK6294867.1"/>
    <property type="molecule type" value="Genomic_DNA"/>
</dbReference>
<dbReference type="InterPro" id="IPR007110">
    <property type="entry name" value="Ig-like_dom"/>
</dbReference>
<dbReference type="GO" id="GO:0009897">
    <property type="term" value="C:external side of plasma membrane"/>
    <property type="evidence" value="ECO:0007669"/>
    <property type="project" value="TreeGrafter"/>
</dbReference>
<dbReference type="Gene3D" id="2.60.40.10">
    <property type="entry name" value="Immunoglobulins"/>
    <property type="match status" value="1"/>
</dbReference>
<dbReference type="AlphaFoldDB" id="A0AAN8KP40"/>
<feature type="signal peptide" evidence="1">
    <location>
        <begin position="1"/>
        <end position="25"/>
    </location>
</feature>
<name>A0AAN8KP40_9TELE</name>
<evidence type="ECO:0000256" key="1">
    <source>
        <dbReference type="SAM" id="SignalP"/>
    </source>
</evidence>
<sequence length="277" mass="30833">MAVDKHNRLLMELVITALLLTGVSGDCLYSNVGNDVSLPCANVVYPNCSSTTWLFWRSPQPITELVRGGQIRTETSARAERLRVESDCSLHVQKVRAEDAGQYQCLQYLTEVMDLKPDRPVTLRCVQTTWGGTGSCFLYDRLSWVDEAGTELQGDSRYQLTKTTDCDITLTVTLQRKDNNRKWRCQAENHGEVKTFQDFTLSGPSPAPSVKPNSTSPGALGTTDGVQLFIDIVVFLAQTIMVPGRTAHQQNLKKASGIELQVWRKDPLFPTLLPVLD</sequence>